<reference evidence="1" key="1">
    <citation type="submission" date="2021-09" db="EMBL/GenBank/DDBJ databases">
        <title>Fulvivirga sp. isolated from coastal sediment.</title>
        <authorList>
            <person name="Yu H."/>
        </authorList>
    </citation>
    <scope>NUCLEOTIDE SEQUENCE</scope>
    <source>
        <strain evidence="1">1062</strain>
    </source>
</reference>
<dbReference type="GO" id="GO:0004177">
    <property type="term" value="F:aminopeptidase activity"/>
    <property type="evidence" value="ECO:0007669"/>
    <property type="project" value="UniProtKB-KW"/>
</dbReference>
<keyword evidence="2" id="KW-1185">Reference proteome</keyword>
<accession>A0A9X1KUU6</accession>
<dbReference type="Proteomes" id="UP001139409">
    <property type="component" value="Unassembled WGS sequence"/>
</dbReference>
<proteinExistence type="predicted"/>
<evidence type="ECO:0000313" key="2">
    <source>
        <dbReference type="Proteomes" id="UP001139409"/>
    </source>
</evidence>
<keyword evidence="1" id="KW-0378">Hydrolase</keyword>
<keyword evidence="1" id="KW-0645">Protease</keyword>
<dbReference type="InterPro" id="IPR014553">
    <property type="entry name" value="Aminopept"/>
</dbReference>
<comment type="caution">
    <text evidence="1">The sequence shown here is derived from an EMBL/GenBank/DDBJ whole genome shotgun (WGS) entry which is preliminary data.</text>
</comment>
<name>A0A9X1KUU6_9BACT</name>
<sequence length="341" mass="39124">MFKKTALILLLILLVVAAWNYKLIRYGLQQGRGQLSIVWNARDVNEVMNDPQVPDSVKTKLSYISVVRQYAIDSLGLNDTDNYTTLYDQKGKPVLWVVTGTKPFAFEPYEWDFPVVGTVPYKGFFREELATREMEAVSAKGFDAGVRTVGGWSTLGWFRDPILSEMLTRSDGDLANLIIHELVHSTIFVKDSVTFNENLASFIADKGTVLFLKSHFGDSSVQVLNYYRELGDEKKFADHILLGADKLDSLYSNLSNLDSASLAVKKTNLIRKVVESVDTLQLTFNYDIRSRLEAQFPNNTYFMSFIRYRERQQDLDSLFFSRYEGNLRFMISEFIKTYPYL</sequence>
<evidence type="ECO:0000313" key="1">
    <source>
        <dbReference type="EMBL" id="MCA6073953.1"/>
    </source>
</evidence>
<dbReference type="Pfam" id="PF10023">
    <property type="entry name" value="Aminopep"/>
    <property type="match status" value="1"/>
</dbReference>
<dbReference type="EMBL" id="JAIXNE010000001">
    <property type="protein sequence ID" value="MCA6073953.1"/>
    <property type="molecule type" value="Genomic_DNA"/>
</dbReference>
<gene>
    <name evidence="1" type="ORF">LDX50_03685</name>
</gene>
<protein>
    <submittedName>
        <fullName evidence="1">Aminopeptidase</fullName>
    </submittedName>
</protein>
<organism evidence="1 2">
    <name type="scientific">Fulvivirga sedimenti</name>
    <dbReference type="NCBI Taxonomy" id="2879465"/>
    <lineage>
        <taxon>Bacteria</taxon>
        <taxon>Pseudomonadati</taxon>
        <taxon>Bacteroidota</taxon>
        <taxon>Cytophagia</taxon>
        <taxon>Cytophagales</taxon>
        <taxon>Fulvivirgaceae</taxon>
        <taxon>Fulvivirga</taxon>
    </lineage>
</organism>
<dbReference type="AlphaFoldDB" id="A0A9X1KUU6"/>
<dbReference type="RefSeq" id="WP_225697062.1">
    <property type="nucleotide sequence ID" value="NZ_JAIXNE010000001.1"/>
</dbReference>
<keyword evidence="1" id="KW-0031">Aminopeptidase</keyword>